<sequence>MNINSVAMRQMKSLTLSAALALLLRATATAADDLKAKIGFSEAEILEGLVEVPIGLPNNDPEALPLVNGCPRSCAAAGPAIDNWSQLYKLSHLEPCNSTLLFEFNVQNDPSPFTTMRSCYVGPEMEPSSDSRQGSSSPSDASRGGDSSAVESHPLCGAAANMTAEMTVSVGTGSTAGEISTSAAGATEALAAHLADYASCGSTALFAKSGNAIVGLYMGADVQKVAAADLIRTLSSHLQGGSESVELCNSDTPDASSVGLFVANGIENFAKAHEAVRTWSSGKCLDQQAQRRLDSRVELQILSSHITVSLNQNATSSGNSSAGADKRSTLIQARGPCRTIQVELDDGCGSLASRCGVSGHDFESYNTQKTNFCSTLAQGQLVCCSSGDLPSRRPSPDSDGGCFAHEVGAGDSCSNLVASFDITMDELYRWNKNVWGWQGCGNRLQRLQIICLSSGNPPMPKAIDGVMCGPQKPGTVKPSGTFTGDDLAKLNPCPLNACCDTWGFCGTTADFCTIAPADTGSPGTHQDGVNSCISNCGTDIITGSPPSSFLSIGYFEGYGLSRSCDVVDIRTIDTSKYTHIHFAFATVNPGTYDVNMGPTVNQFYYFKNIQGAKKILSFGGWTFSTDPATYGIFRTGVTGPNRATLAKNIAQFIVDNGLDGVDIDWEYPSAPDLPDIPPGSPSEGVDYLRFLMTLKSLLPAEKTVSFAAPASFWYLKGFPIDRITKVVDYVVYMTYDLHGQWDYNNKWSTPGCPAGNCLRSHVNMTETINALSMVTKAGVPSNKIVVGVTSYGRSFKMTTSGCTGPMCTYEGPKSQAAPGVCTGTAGYLGKGEIDQILANNAGARTTYDGDSQSDMLVYNDREWVSYMSDNTKSARKDYYKRSNFLGTSDWAISLDTGLQLKLDPLDKLNPLVRAEDWPDGPSALKGGVVDLRVHDGCKKRKANLQKILTGWNDAAKISKATMKWRRGNRLHGALQAYFGTQADEGHSIGHDPFWNNYKQQSILHTQWWSAGDWKYVYIYCDEEDVPVRAKRNWGNFCQKQRTNPNTGKVTIIDVSAKTFNVPDRSAWYKEYYILLCPIFLGTLPDKPKFQDLEEVAEEGDGYLPVRKYIDRWASGIRGVTLFHEIMHFRGISNPHCGGVDENYDPVSLYDLAHGKRNIKEKQDFLLVNAHTWAVASVAMWMMDRWRDIGVPLPSKVANRPQRKRDDDLENPTDDGSDGPYGIPDNELQDEKMEFDASQVDPRQFSWISSFGTVESFDPEAGQYDDKQACQLSCVGSLCIATQQLCREGDPNCSDKVTYDCNCNLDNGGGPGSGPGDGGSGSGPGDGGSGSGPGDGGSGSGPGNGGSGSGPGHR</sequence>
<organism evidence="1 2">
    <name type="scientific">Lecanicillium saksenae</name>
    <dbReference type="NCBI Taxonomy" id="468837"/>
    <lineage>
        <taxon>Eukaryota</taxon>
        <taxon>Fungi</taxon>
        <taxon>Dikarya</taxon>
        <taxon>Ascomycota</taxon>
        <taxon>Pezizomycotina</taxon>
        <taxon>Sordariomycetes</taxon>
        <taxon>Hypocreomycetidae</taxon>
        <taxon>Hypocreales</taxon>
        <taxon>Cordycipitaceae</taxon>
        <taxon>Lecanicillium</taxon>
    </lineage>
</organism>
<evidence type="ECO:0000313" key="1">
    <source>
        <dbReference type="EMBL" id="KAJ3488730.1"/>
    </source>
</evidence>
<comment type="caution">
    <text evidence="1">The sequence shown here is derived from an EMBL/GenBank/DDBJ whole genome shotgun (WGS) entry which is preliminary data.</text>
</comment>
<dbReference type="Proteomes" id="UP001148737">
    <property type="component" value="Unassembled WGS sequence"/>
</dbReference>
<keyword evidence="2" id="KW-1185">Reference proteome</keyword>
<protein>
    <submittedName>
        <fullName evidence="1">Uncharacterized protein</fullName>
    </submittedName>
</protein>
<proteinExistence type="predicted"/>
<gene>
    <name evidence="1" type="ORF">NLG97_g6142</name>
</gene>
<name>A0ACC1QQH3_9HYPO</name>
<dbReference type="EMBL" id="JANAKD010000772">
    <property type="protein sequence ID" value="KAJ3488730.1"/>
    <property type="molecule type" value="Genomic_DNA"/>
</dbReference>
<evidence type="ECO:0000313" key="2">
    <source>
        <dbReference type="Proteomes" id="UP001148737"/>
    </source>
</evidence>
<accession>A0ACC1QQH3</accession>
<reference evidence="1" key="1">
    <citation type="submission" date="2022-07" db="EMBL/GenBank/DDBJ databases">
        <title>Genome Sequence of Lecanicillium saksenae.</title>
        <authorList>
            <person name="Buettner E."/>
        </authorList>
    </citation>
    <scope>NUCLEOTIDE SEQUENCE</scope>
    <source>
        <strain evidence="1">VT-O1</strain>
    </source>
</reference>